<keyword evidence="2" id="KW-1185">Reference proteome</keyword>
<accession>A0A9X1XR73</accession>
<reference evidence="1" key="1">
    <citation type="submission" date="2022-04" db="EMBL/GenBank/DDBJ databases">
        <title>Flavobacterium pygoscelis sp. nov. isolated from Chinstrap chick (Pygoscelis antarcticus).</title>
        <authorList>
            <person name="Irgang R."/>
            <person name="Poblete-Morales M."/>
            <person name="Avendano-Herrera R."/>
        </authorList>
    </citation>
    <scope>NUCLEOTIDE SEQUENCE</scope>
    <source>
        <strain evidence="1">I-SCBP12n</strain>
    </source>
</reference>
<evidence type="ECO:0000313" key="1">
    <source>
        <dbReference type="EMBL" id="MCK8141812.1"/>
    </source>
</evidence>
<dbReference type="EMBL" id="JALNUB010000004">
    <property type="protein sequence ID" value="MCK8141812.1"/>
    <property type="molecule type" value="Genomic_DNA"/>
</dbReference>
<organism evidence="1 2">
    <name type="scientific">Flavobacterium pygoscelis</name>
    <dbReference type="NCBI Taxonomy" id="2893176"/>
    <lineage>
        <taxon>Bacteria</taxon>
        <taxon>Pseudomonadati</taxon>
        <taxon>Bacteroidota</taxon>
        <taxon>Flavobacteriia</taxon>
        <taxon>Flavobacteriales</taxon>
        <taxon>Flavobacteriaceae</taxon>
        <taxon>Flavobacterium</taxon>
    </lineage>
</organism>
<gene>
    <name evidence="1" type="ORF">MW871_07880</name>
</gene>
<evidence type="ECO:0000313" key="2">
    <source>
        <dbReference type="Proteomes" id="UP001139260"/>
    </source>
</evidence>
<dbReference type="Proteomes" id="UP001139260">
    <property type="component" value="Unassembled WGS sequence"/>
</dbReference>
<name>A0A9X1XR73_9FLAO</name>
<sequence length="114" mass="11858">MTSNATTQYLANGRSFGDINIVSTASSLVPGIGPEIFGETIGWTPNNIMKGQGFQTLGSFNKCAVQAGSAVLSNRFAKASDNYLSGSGFGEAMVREYFKVIVAVGANSAPQGIK</sequence>
<dbReference type="AlphaFoldDB" id="A0A9X1XR73"/>
<dbReference type="RefSeq" id="WP_248428171.1">
    <property type="nucleotide sequence ID" value="NZ_JALNUB010000004.1"/>
</dbReference>
<proteinExistence type="predicted"/>
<protein>
    <submittedName>
        <fullName evidence="1">Uncharacterized protein</fullName>
    </submittedName>
</protein>
<comment type="caution">
    <text evidence="1">The sequence shown here is derived from an EMBL/GenBank/DDBJ whole genome shotgun (WGS) entry which is preliminary data.</text>
</comment>